<dbReference type="InterPro" id="IPR051257">
    <property type="entry name" value="Diverse_CBS-Domain"/>
</dbReference>
<dbReference type="PROSITE" id="PS50914">
    <property type="entry name" value="BON"/>
    <property type="match status" value="1"/>
</dbReference>
<sequence>MLAIDVMTDRVVTVSPGTTVEEIAQTLLNNRISAVPVVDPHNRLAGLVSEGDLMRRLQNEGDRRGSWWLEAFTGSSTAAADFVKVHGTKAEDIMTRDVVTVAPTTPVHEIAKTLETRRIKRVPVVEDGRVLGIVSRANLLHGLASAEKMSAPSGDDRALRVAVVNAIRATPGVDPSLLNVTVRDAVVTVWGVTDTDDESRAVKVAVEETPGVSEVHLQLGHVPAWAWGL</sequence>
<evidence type="ECO:0000256" key="2">
    <source>
        <dbReference type="PROSITE-ProRule" id="PRU00703"/>
    </source>
</evidence>
<reference evidence="5 6" key="1">
    <citation type="submission" date="2016-10" db="EMBL/GenBank/DDBJ databases">
        <authorList>
            <person name="Varghese N."/>
            <person name="Submissions S."/>
        </authorList>
    </citation>
    <scope>NUCLEOTIDE SEQUENCE [LARGE SCALE GENOMIC DNA]</scope>
    <source>
        <strain evidence="5 6">DSM 18839</strain>
    </source>
</reference>
<evidence type="ECO:0000256" key="1">
    <source>
        <dbReference type="ARBA" id="ARBA00023122"/>
    </source>
</evidence>
<evidence type="ECO:0000259" key="3">
    <source>
        <dbReference type="PROSITE" id="PS50914"/>
    </source>
</evidence>
<dbReference type="SUPFAM" id="SSF54631">
    <property type="entry name" value="CBS-domain pair"/>
    <property type="match status" value="1"/>
</dbReference>
<keyword evidence="1 2" id="KW-0129">CBS domain</keyword>
<dbReference type="Pfam" id="PF04972">
    <property type="entry name" value="BON"/>
    <property type="match status" value="1"/>
</dbReference>
<dbReference type="Gene3D" id="3.10.580.10">
    <property type="entry name" value="CBS-domain"/>
    <property type="match status" value="1"/>
</dbReference>
<dbReference type="OrthoDB" id="9783590at2"/>
<protein>
    <submittedName>
        <fullName evidence="5">BON domain-containing protein</fullName>
    </submittedName>
</protein>
<dbReference type="InterPro" id="IPR007055">
    <property type="entry name" value="BON_dom"/>
</dbReference>
<dbReference type="PROSITE" id="PS51371">
    <property type="entry name" value="CBS"/>
    <property type="match status" value="2"/>
</dbReference>
<dbReference type="InterPro" id="IPR017080">
    <property type="entry name" value="UCP036990_CBS_BON"/>
</dbReference>
<evidence type="ECO:0000313" key="6">
    <source>
        <dbReference type="Proteomes" id="UP000198615"/>
    </source>
</evidence>
<dbReference type="PIRSF" id="PIRSF036990">
    <property type="entry name" value="UCP036990_CBS_BON"/>
    <property type="match status" value="1"/>
</dbReference>
<evidence type="ECO:0000313" key="5">
    <source>
        <dbReference type="EMBL" id="SDG54662.1"/>
    </source>
</evidence>
<organism evidence="5 6">
    <name type="scientific">Thalassobaculum litoreum DSM 18839</name>
    <dbReference type="NCBI Taxonomy" id="1123362"/>
    <lineage>
        <taxon>Bacteria</taxon>
        <taxon>Pseudomonadati</taxon>
        <taxon>Pseudomonadota</taxon>
        <taxon>Alphaproteobacteria</taxon>
        <taxon>Rhodospirillales</taxon>
        <taxon>Thalassobaculaceae</taxon>
        <taxon>Thalassobaculum</taxon>
    </lineage>
</organism>
<dbReference type="PANTHER" id="PTHR43080:SF26">
    <property type="entry name" value="REGULATORY PROTEIN"/>
    <property type="match status" value="1"/>
</dbReference>
<dbReference type="InterPro" id="IPR046342">
    <property type="entry name" value="CBS_dom_sf"/>
</dbReference>
<dbReference type="SMART" id="SM00116">
    <property type="entry name" value="CBS"/>
    <property type="match status" value="2"/>
</dbReference>
<keyword evidence="6" id="KW-1185">Reference proteome</keyword>
<dbReference type="AlphaFoldDB" id="A0A8G2BMH9"/>
<feature type="domain" description="CBS" evidence="4">
    <location>
        <begin position="7"/>
        <end position="63"/>
    </location>
</feature>
<dbReference type="CDD" id="cd04586">
    <property type="entry name" value="CBS_pair_BON_assoc"/>
    <property type="match status" value="1"/>
</dbReference>
<proteinExistence type="predicted"/>
<accession>A0A8G2BMH9</accession>
<dbReference type="PANTHER" id="PTHR43080">
    <property type="entry name" value="CBS DOMAIN-CONTAINING PROTEIN CBSX3, MITOCHONDRIAL"/>
    <property type="match status" value="1"/>
</dbReference>
<comment type="caution">
    <text evidence="5">The sequence shown here is derived from an EMBL/GenBank/DDBJ whole genome shotgun (WGS) entry which is preliminary data.</text>
</comment>
<feature type="domain" description="BON" evidence="3">
    <location>
        <begin position="155"/>
        <end position="223"/>
    </location>
</feature>
<evidence type="ECO:0000259" key="4">
    <source>
        <dbReference type="PROSITE" id="PS51371"/>
    </source>
</evidence>
<name>A0A8G2BMH9_9PROT</name>
<dbReference type="Proteomes" id="UP000198615">
    <property type="component" value="Unassembled WGS sequence"/>
</dbReference>
<feature type="domain" description="CBS" evidence="4">
    <location>
        <begin position="94"/>
        <end position="149"/>
    </location>
</feature>
<dbReference type="RefSeq" id="WP_028793185.1">
    <property type="nucleotide sequence ID" value="NZ_FNBW01000021.1"/>
</dbReference>
<gene>
    <name evidence="5" type="ORF">SAMN05660686_04806</name>
</gene>
<dbReference type="EMBL" id="FNBW01000021">
    <property type="protein sequence ID" value="SDG54662.1"/>
    <property type="molecule type" value="Genomic_DNA"/>
</dbReference>
<dbReference type="Pfam" id="PF00571">
    <property type="entry name" value="CBS"/>
    <property type="match status" value="2"/>
</dbReference>
<dbReference type="InterPro" id="IPR000644">
    <property type="entry name" value="CBS_dom"/>
</dbReference>